<gene>
    <name evidence="9" type="ORF">T265_01459</name>
</gene>
<sequence>MSTDGTDSKLQYTSEVSPSQVNPIFQLSPTEISDPTLHYPIRECILSKQIYRGLCLIINQKDFSPETGQTCREGTDRDADRVERLFKMLGYNVQRYLNVNRNKLHRLLHDAATYDHSQFDSFVCVILSHGENGVIYATDGPVPTDVVIANFRGDQCITLTGKPKLFFIQACRGVQFDKGAAIPLATDAVGDVVITKLPVEADILIAHSTVPGYFAWRNSVVGSWFIQELCRILEEDYKGSTVHDLVTLLTVVARCVAYQYRSNTGQAGSHNMLQMTNYSSTLTRLMYLTVKPKDR</sequence>
<evidence type="ECO:0000259" key="7">
    <source>
        <dbReference type="PROSITE" id="PS50207"/>
    </source>
</evidence>
<dbReference type="InterPro" id="IPR016129">
    <property type="entry name" value="Caspase_his_AS"/>
</dbReference>
<dbReference type="InterPro" id="IPR011600">
    <property type="entry name" value="Pept_C14_caspase"/>
</dbReference>
<dbReference type="InterPro" id="IPR002138">
    <property type="entry name" value="Pept_C14_p10"/>
</dbReference>
<dbReference type="PRINTS" id="PR00376">
    <property type="entry name" value="IL1BCENZYME"/>
</dbReference>
<dbReference type="OrthoDB" id="6116485at2759"/>
<dbReference type="SMR" id="A0A075AIX6"/>
<dbReference type="PANTHER" id="PTHR10454:SF232">
    <property type="entry name" value="AT03047P-RELATED"/>
    <property type="match status" value="1"/>
</dbReference>
<reference evidence="9 10" key="1">
    <citation type="submission" date="2013-11" db="EMBL/GenBank/DDBJ databases">
        <title>Opisthorchis viverrini - life in the bile duct.</title>
        <authorList>
            <person name="Young N.D."/>
            <person name="Nagarajan N."/>
            <person name="Lin S.J."/>
            <person name="Korhonen P.K."/>
            <person name="Jex A.R."/>
            <person name="Hall R.S."/>
            <person name="Safavi-Hemami H."/>
            <person name="Kaewkong W."/>
            <person name="Bertrand D."/>
            <person name="Gao S."/>
            <person name="Seet Q."/>
            <person name="Wongkham S."/>
            <person name="Teh B.T."/>
            <person name="Wongkham C."/>
            <person name="Intapan P.M."/>
            <person name="Maleewong W."/>
            <person name="Yang X."/>
            <person name="Hu M."/>
            <person name="Wang Z."/>
            <person name="Hofmann A."/>
            <person name="Sternberg P.W."/>
            <person name="Tan P."/>
            <person name="Wang J."/>
            <person name="Gasser R.B."/>
        </authorList>
    </citation>
    <scope>NUCLEOTIDE SEQUENCE [LARGE SCALE GENOMIC DNA]</scope>
</reference>
<name>A0A075AIX6_OPIVI</name>
<evidence type="ECO:0000256" key="3">
    <source>
        <dbReference type="ARBA" id="ARBA00022801"/>
    </source>
</evidence>
<evidence type="ECO:0008006" key="11">
    <source>
        <dbReference type="Google" id="ProtNLM"/>
    </source>
</evidence>
<keyword evidence="10" id="KW-1185">Reference proteome</keyword>
<evidence type="ECO:0000256" key="2">
    <source>
        <dbReference type="ARBA" id="ARBA00022670"/>
    </source>
</evidence>
<evidence type="ECO:0000313" key="9">
    <source>
        <dbReference type="EMBL" id="KER32399.1"/>
    </source>
</evidence>
<dbReference type="GO" id="GO:0006508">
    <property type="term" value="P:proteolysis"/>
    <property type="evidence" value="ECO:0007669"/>
    <property type="project" value="UniProtKB-KW"/>
</dbReference>
<dbReference type="PROSITE" id="PS50208">
    <property type="entry name" value="CASPASE_P20"/>
    <property type="match status" value="1"/>
</dbReference>
<dbReference type="GeneID" id="20315647"/>
<protein>
    <recommendedName>
        <fullName evidence="11">Caspase domain protein</fullName>
    </recommendedName>
</protein>
<dbReference type="PANTHER" id="PTHR10454">
    <property type="entry name" value="CASPASE"/>
    <property type="match status" value="1"/>
</dbReference>
<dbReference type="STRING" id="6198.A0A075AIX6"/>
<organism evidence="9 10">
    <name type="scientific">Opisthorchis viverrini</name>
    <name type="common">Southeast Asian liver fluke</name>
    <dbReference type="NCBI Taxonomy" id="6198"/>
    <lineage>
        <taxon>Eukaryota</taxon>
        <taxon>Metazoa</taxon>
        <taxon>Spiralia</taxon>
        <taxon>Lophotrochozoa</taxon>
        <taxon>Platyhelminthes</taxon>
        <taxon>Trematoda</taxon>
        <taxon>Digenea</taxon>
        <taxon>Opisthorchiida</taxon>
        <taxon>Opisthorchiata</taxon>
        <taxon>Opisthorchiidae</taxon>
        <taxon>Opisthorchis</taxon>
    </lineage>
</organism>
<evidence type="ECO:0000256" key="5">
    <source>
        <dbReference type="ARBA" id="ARBA00023145"/>
    </source>
</evidence>
<dbReference type="CTD" id="20315647"/>
<dbReference type="GO" id="GO:0043525">
    <property type="term" value="P:positive regulation of neuron apoptotic process"/>
    <property type="evidence" value="ECO:0007669"/>
    <property type="project" value="TreeGrafter"/>
</dbReference>
<dbReference type="RefSeq" id="XP_009163764.1">
    <property type="nucleotide sequence ID" value="XM_009165500.1"/>
</dbReference>
<dbReference type="InterPro" id="IPR002398">
    <property type="entry name" value="Pept_C14"/>
</dbReference>
<dbReference type="GO" id="GO:0005737">
    <property type="term" value="C:cytoplasm"/>
    <property type="evidence" value="ECO:0007669"/>
    <property type="project" value="TreeGrafter"/>
</dbReference>
<comment type="similarity">
    <text evidence="1 6">Belongs to the peptidase C14A family.</text>
</comment>
<evidence type="ECO:0000256" key="6">
    <source>
        <dbReference type="RuleBase" id="RU003971"/>
    </source>
</evidence>
<dbReference type="InterPro" id="IPR033139">
    <property type="entry name" value="Caspase_cys_AS"/>
</dbReference>
<keyword evidence="4" id="KW-0788">Thiol protease</keyword>
<evidence type="ECO:0000313" key="10">
    <source>
        <dbReference type="Proteomes" id="UP000054324"/>
    </source>
</evidence>
<dbReference type="PROSITE" id="PS01121">
    <property type="entry name" value="CASPASE_HIS"/>
    <property type="match status" value="1"/>
</dbReference>
<dbReference type="Pfam" id="PF00656">
    <property type="entry name" value="Peptidase_C14"/>
    <property type="match status" value="1"/>
</dbReference>
<dbReference type="InterPro" id="IPR029030">
    <property type="entry name" value="Caspase-like_dom_sf"/>
</dbReference>
<evidence type="ECO:0000256" key="1">
    <source>
        <dbReference type="ARBA" id="ARBA00010134"/>
    </source>
</evidence>
<proteinExistence type="inferred from homology"/>
<dbReference type="EMBL" id="KL596634">
    <property type="protein sequence ID" value="KER32399.1"/>
    <property type="molecule type" value="Genomic_DNA"/>
</dbReference>
<dbReference type="Proteomes" id="UP000054324">
    <property type="component" value="Unassembled WGS sequence"/>
</dbReference>
<dbReference type="PROSITE" id="PS50207">
    <property type="entry name" value="CASPASE_P10"/>
    <property type="match status" value="1"/>
</dbReference>
<dbReference type="InterPro" id="IPR001309">
    <property type="entry name" value="Pept_C14_p20"/>
</dbReference>
<dbReference type="GO" id="GO:0006915">
    <property type="term" value="P:apoptotic process"/>
    <property type="evidence" value="ECO:0007669"/>
    <property type="project" value="TreeGrafter"/>
</dbReference>
<evidence type="ECO:0000259" key="8">
    <source>
        <dbReference type="PROSITE" id="PS50208"/>
    </source>
</evidence>
<accession>A0A075AIX6</accession>
<dbReference type="SMART" id="SM00115">
    <property type="entry name" value="CASc"/>
    <property type="match status" value="1"/>
</dbReference>
<dbReference type="CDD" id="cd00032">
    <property type="entry name" value="CASc"/>
    <property type="match status" value="1"/>
</dbReference>
<keyword evidence="5" id="KW-0865">Zymogen</keyword>
<dbReference type="SUPFAM" id="SSF52129">
    <property type="entry name" value="Caspase-like"/>
    <property type="match status" value="1"/>
</dbReference>
<keyword evidence="3" id="KW-0378">Hydrolase</keyword>
<feature type="domain" description="Caspase family p10" evidence="7">
    <location>
        <begin position="193"/>
        <end position="290"/>
    </location>
</feature>
<dbReference type="GO" id="GO:0004197">
    <property type="term" value="F:cysteine-type endopeptidase activity"/>
    <property type="evidence" value="ECO:0007669"/>
    <property type="project" value="InterPro"/>
</dbReference>
<keyword evidence="2" id="KW-0645">Protease</keyword>
<dbReference type="PROSITE" id="PS01122">
    <property type="entry name" value="CASPASE_CYS"/>
    <property type="match status" value="1"/>
</dbReference>
<dbReference type="KEGG" id="ovi:T265_01459"/>
<dbReference type="AlphaFoldDB" id="A0A075AIX6"/>
<dbReference type="InterPro" id="IPR015917">
    <property type="entry name" value="Pept_C14A"/>
</dbReference>
<evidence type="ECO:0000256" key="4">
    <source>
        <dbReference type="ARBA" id="ARBA00022807"/>
    </source>
</evidence>
<feature type="domain" description="Caspase family p20" evidence="8">
    <location>
        <begin position="51"/>
        <end position="175"/>
    </location>
</feature>
<dbReference type="Gene3D" id="3.40.50.1460">
    <property type="match status" value="1"/>
</dbReference>